<keyword evidence="4 5" id="KW-0472">Membrane</keyword>
<keyword evidence="3 5" id="KW-1133">Transmembrane helix</keyword>
<evidence type="ECO:0000313" key="7">
    <source>
        <dbReference type="Proteomes" id="UP000136581"/>
    </source>
</evidence>
<keyword evidence="7" id="KW-1185">Reference proteome</keyword>
<dbReference type="GeneID" id="918674"/>
<proteinExistence type="predicted"/>
<evidence type="ECO:0000256" key="2">
    <source>
        <dbReference type="ARBA" id="ARBA00022692"/>
    </source>
</evidence>
<feature type="transmembrane region" description="Helical" evidence="5">
    <location>
        <begin position="587"/>
        <end position="607"/>
    </location>
</feature>
<dbReference type="GO" id="GO:0016020">
    <property type="term" value="C:membrane"/>
    <property type="evidence" value="ECO:0007669"/>
    <property type="project" value="UniProtKB-SubCell"/>
</dbReference>
<dbReference type="KEGG" id="vg:918674"/>
<organismHost>
    <name type="scientific">Simiiformes</name>
    <dbReference type="NCBI Taxonomy" id="314293"/>
</organismHost>
<comment type="subcellular location">
    <subcellularLocation>
        <location evidence="1">Membrane</location>
        <topology evidence="1">Single-pass membrane protein</topology>
    </subcellularLocation>
</comment>
<gene>
    <name evidence="6" type="primary">42L</name>
</gene>
<evidence type="ECO:0000313" key="6">
    <source>
        <dbReference type="EMBL" id="CAC21280.1"/>
    </source>
</evidence>
<dbReference type="InterPro" id="IPR006732">
    <property type="entry name" value="Poxvirus_O1"/>
</dbReference>
<dbReference type="InterPro" id="IPR021155">
    <property type="entry name" value="Poxvirus_E2/O1"/>
</dbReference>
<organism evidence="6 7">
    <name type="scientific">Yaba-like disease virus</name>
    <name type="common">YLDV</name>
    <dbReference type="NCBI Taxonomy" id="132475"/>
    <lineage>
        <taxon>Viruses</taxon>
        <taxon>Varidnaviria</taxon>
        <taxon>Bamfordvirae</taxon>
        <taxon>Nucleocytoviricota</taxon>
        <taxon>Pokkesviricetes</taxon>
        <taxon>Chitovirales</taxon>
        <taxon>Poxviridae</taxon>
        <taxon>Chordopoxvirinae</taxon>
        <taxon>Yatapoxvirus</taxon>
        <taxon>Yatapoxvirus tanapox</taxon>
        <taxon>Tanapox virus</taxon>
    </lineage>
</organism>
<accession>Q9DHS0</accession>
<evidence type="ECO:0000256" key="1">
    <source>
        <dbReference type="ARBA" id="ARBA00004167"/>
    </source>
</evidence>
<protein>
    <submittedName>
        <fullName evidence="6">42L protein</fullName>
    </submittedName>
</protein>
<dbReference type="OrthoDB" id="5767at10239"/>
<dbReference type="EMBL" id="AJ293568">
    <property type="protein sequence ID" value="CAC21280.1"/>
    <property type="molecule type" value="Genomic_DNA"/>
</dbReference>
<dbReference type="Proteomes" id="UP000136581">
    <property type="component" value="Segment"/>
</dbReference>
<keyword evidence="2 5" id="KW-0812">Transmembrane</keyword>
<dbReference type="PIRSF" id="PIRSF015980">
    <property type="entry name" value="VAC_O1L"/>
    <property type="match status" value="1"/>
</dbReference>
<reference evidence="6 7" key="1">
    <citation type="journal article" date="2001" name="Virology">
        <title>The genome sequence of Yaba-like disease virus, a yatapoxvirus.</title>
        <authorList>
            <person name="Lee H.J."/>
            <person name="Essani K."/>
            <person name="Smith G.L."/>
        </authorList>
    </citation>
    <scope>NUCLEOTIDE SEQUENCE [LARGE SCALE GENOMIC DNA]</scope>
</reference>
<evidence type="ECO:0000256" key="3">
    <source>
        <dbReference type="ARBA" id="ARBA00022989"/>
    </source>
</evidence>
<evidence type="ECO:0000256" key="5">
    <source>
        <dbReference type="SAM" id="Phobius"/>
    </source>
</evidence>
<sequence>MTLYMYPKNARKALSKLISKKLIIDKVSKKHIKSLLDYGIHGLLPESVYDYAIRVDIKNIRFFQPNVVRITDLIKVLKTSSVIDTKLYNAIIVNKKKLLESGIHIIKLIVNSDLITKDDIDWMLENKIIGLTSLLKIKPSLASKQMNLSKEEIIDIVKNIPSYNLPYLYDNILMDLDTVIYLSDEFNIPPLNYALFKLASISKALELVKKYPEENIVDYLPNAIKKEKRFLENVNEIVVSFFPNMITSINKLLLSEYSKDYLIKKYGVRSVAMFNFINLEIKIDDLTQTEKQFIEKNIIYYDTNCREFAIKFRNTIMNNENRVITMNANKPIQKIMKISSSIRKSIVVEKNSIEEILIHIDNARTSQKLSKNNIESLLYPFRLNPCVVRNVLLSNSKTKTKIIALKVIKNWKSQSITPTSTFYKTKGVIIMDMMDYIATKVLHNYVVIFDKFKKLENGPSVLSCKCYKCKNEEINLKSKNILLSKNSSDDDLINCLHDLVRYAVHGYVNPSIINFSGWGPLIGFISGNRKIKNDMFIKIMENDNLIDSSVNFSGINLVSKLVYITSVSLESIIGNKIFPLNDSYAKVVILLNVILEYMFVILMYRLIVNQRFTGVREFVSKIVNKTLESSGVYFCQIKTNENINIEIDELLSNGSTPVYLIHLFLKVVSIILEEINGSN</sequence>
<evidence type="ECO:0000256" key="4">
    <source>
        <dbReference type="ARBA" id="ARBA00023136"/>
    </source>
</evidence>
<dbReference type="RefSeq" id="NP_073427.1">
    <property type="nucleotide sequence ID" value="NC_002642.1"/>
</dbReference>
<dbReference type="Pfam" id="PF04497">
    <property type="entry name" value="Pox_E2-like"/>
    <property type="match status" value="1"/>
</dbReference>
<name>Q9DHS0_YLDV</name>
<organismHost>
    <name type="scientific">Homo sapiens</name>
    <name type="common">Human</name>
    <dbReference type="NCBI Taxonomy" id="9606"/>
</organismHost>